<accession>A0A379FTN5</accession>
<dbReference type="Proteomes" id="UP000254208">
    <property type="component" value="Unassembled WGS sequence"/>
</dbReference>
<organism evidence="1 2">
    <name type="scientific">Providencia rettgeri</name>
    <dbReference type="NCBI Taxonomy" id="587"/>
    <lineage>
        <taxon>Bacteria</taxon>
        <taxon>Pseudomonadati</taxon>
        <taxon>Pseudomonadota</taxon>
        <taxon>Gammaproteobacteria</taxon>
        <taxon>Enterobacterales</taxon>
        <taxon>Morganellaceae</taxon>
        <taxon>Providencia</taxon>
    </lineage>
</organism>
<dbReference type="AlphaFoldDB" id="A0A379FTN5"/>
<dbReference type="GeneID" id="93673748"/>
<dbReference type="EMBL" id="UGTZ01000001">
    <property type="protein sequence ID" value="SUC32038.1"/>
    <property type="molecule type" value="Genomic_DNA"/>
</dbReference>
<gene>
    <name evidence="1" type="ORF">NCTC11801_03011</name>
</gene>
<sequence>MTNKAKPIEITTGHDIQVITREVYFVQPCNKSYFTEDAAINKYAHILASDEFSKLGKPTNEPDIKTQLPDGTPAFKRGAMLPEYIDRQAEIYRDLKRKLKKEKYILQLEKEWQKANTRFEEAKEDAVIKYGRLQEAITNK</sequence>
<dbReference type="RefSeq" id="WP_115167538.1">
    <property type="nucleotide sequence ID" value="NZ_CP077317.1"/>
</dbReference>
<protein>
    <submittedName>
        <fullName evidence="1">Uncharacterized protein</fullName>
    </submittedName>
</protein>
<evidence type="ECO:0000313" key="2">
    <source>
        <dbReference type="Proteomes" id="UP000254208"/>
    </source>
</evidence>
<proteinExistence type="predicted"/>
<name>A0A379FTN5_PRORE</name>
<evidence type="ECO:0000313" key="1">
    <source>
        <dbReference type="EMBL" id="SUC32038.1"/>
    </source>
</evidence>
<reference evidence="1 2" key="1">
    <citation type="submission" date="2018-06" db="EMBL/GenBank/DDBJ databases">
        <authorList>
            <consortium name="Pathogen Informatics"/>
            <person name="Doyle S."/>
        </authorList>
    </citation>
    <scope>NUCLEOTIDE SEQUENCE [LARGE SCALE GENOMIC DNA]</scope>
    <source>
        <strain evidence="1 2">NCTC11801</strain>
    </source>
</reference>